<reference evidence="3" key="1">
    <citation type="submission" date="2020-07" db="EMBL/GenBank/DDBJ databases">
        <title>Huge and variable diversity of episymbiotic CPR bacteria and DPANN archaea in groundwater ecosystems.</title>
        <authorList>
            <person name="He C.Y."/>
            <person name="Keren R."/>
            <person name="Whittaker M."/>
            <person name="Farag I.F."/>
            <person name="Doudna J."/>
            <person name="Cate J.H.D."/>
            <person name="Banfield J.F."/>
        </authorList>
    </citation>
    <scope>NUCLEOTIDE SEQUENCE</scope>
    <source>
        <strain evidence="3">NC_groundwater_1818_Pr3_B-0.1um_66_35</strain>
    </source>
</reference>
<gene>
    <name evidence="3" type="ORF">HZA66_11295</name>
</gene>
<evidence type="ECO:0000256" key="1">
    <source>
        <dbReference type="SAM" id="MobiDB-lite"/>
    </source>
</evidence>
<protein>
    <submittedName>
        <fullName evidence="3">DUF1499 domain-containing protein</fullName>
    </submittedName>
</protein>
<keyword evidence="2" id="KW-0812">Transmembrane</keyword>
<dbReference type="Pfam" id="PF07386">
    <property type="entry name" value="DUF1499"/>
    <property type="match status" value="1"/>
</dbReference>
<accession>A0A933RXF4</accession>
<keyword evidence="2" id="KW-1133">Transmembrane helix</keyword>
<dbReference type="EMBL" id="JACRJB010000030">
    <property type="protein sequence ID" value="MBI5130017.1"/>
    <property type="molecule type" value="Genomic_DNA"/>
</dbReference>
<organism evidence="3 4">
    <name type="scientific">Rhodopseudomonas palustris</name>
    <dbReference type="NCBI Taxonomy" id="1076"/>
    <lineage>
        <taxon>Bacteria</taxon>
        <taxon>Pseudomonadati</taxon>
        <taxon>Pseudomonadota</taxon>
        <taxon>Alphaproteobacteria</taxon>
        <taxon>Hyphomicrobiales</taxon>
        <taxon>Nitrobacteraceae</taxon>
        <taxon>Rhodopseudomonas</taxon>
    </lineage>
</organism>
<dbReference type="InterPro" id="IPR010865">
    <property type="entry name" value="DUF1499"/>
</dbReference>
<dbReference type="AlphaFoldDB" id="A0A933RXF4"/>
<evidence type="ECO:0000313" key="3">
    <source>
        <dbReference type="EMBL" id="MBI5130017.1"/>
    </source>
</evidence>
<evidence type="ECO:0000256" key="2">
    <source>
        <dbReference type="SAM" id="Phobius"/>
    </source>
</evidence>
<sequence>MARRFSAPYQMEPVSRLASWARYLAVFAAIAAVVSTLLVRFDLLEVRPAIVTFFGALALAGLSILLALAGFASIWQNGSRGMARILLALLIDALILAYPAYLGWHYRTLPAIHDITTDSIDPPKFETLARLRQGDGTNTAVYAGLYSAELQHAAYPSLETVQVDLPVQRAYDITLALINKRKWRVVDARPPQLPRREGHIEAVARTAVMGLPEDVAIRILPDGDGARIDLRSASRYFESDLGSNAARIAKLSEDITTAAENAPTPKPEPAPKQPAKGKAGQKK</sequence>
<feature type="region of interest" description="Disordered" evidence="1">
    <location>
        <begin position="254"/>
        <end position="283"/>
    </location>
</feature>
<feature type="transmembrane region" description="Helical" evidence="2">
    <location>
        <begin position="51"/>
        <end position="75"/>
    </location>
</feature>
<feature type="transmembrane region" description="Helical" evidence="2">
    <location>
        <begin position="81"/>
        <end position="101"/>
    </location>
</feature>
<evidence type="ECO:0000313" key="4">
    <source>
        <dbReference type="Proteomes" id="UP000782519"/>
    </source>
</evidence>
<feature type="transmembrane region" description="Helical" evidence="2">
    <location>
        <begin position="20"/>
        <end position="39"/>
    </location>
</feature>
<name>A0A933RXF4_RHOPL</name>
<dbReference type="Proteomes" id="UP000782519">
    <property type="component" value="Unassembled WGS sequence"/>
</dbReference>
<proteinExistence type="predicted"/>
<feature type="compositionally biased region" description="Low complexity" evidence="1">
    <location>
        <begin position="273"/>
        <end position="283"/>
    </location>
</feature>
<comment type="caution">
    <text evidence="3">The sequence shown here is derived from an EMBL/GenBank/DDBJ whole genome shotgun (WGS) entry which is preliminary data.</text>
</comment>
<keyword evidence="2" id="KW-0472">Membrane</keyword>